<keyword evidence="1" id="KW-0812">Transmembrane</keyword>
<name>A0A0F9XCJ8_9ZZZZ</name>
<reference evidence="2" key="1">
    <citation type="journal article" date="2015" name="Nature">
        <title>Complex archaea that bridge the gap between prokaryotes and eukaryotes.</title>
        <authorList>
            <person name="Spang A."/>
            <person name="Saw J.H."/>
            <person name="Jorgensen S.L."/>
            <person name="Zaremba-Niedzwiedzka K."/>
            <person name="Martijn J."/>
            <person name="Lind A.E."/>
            <person name="van Eijk R."/>
            <person name="Schleper C."/>
            <person name="Guy L."/>
            <person name="Ettema T.J."/>
        </authorList>
    </citation>
    <scope>NUCLEOTIDE SEQUENCE</scope>
</reference>
<organism evidence="2">
    <name type="scientific">marine sediment metagenome</name>
    <dbReference type="NCBI Taxonomy" id="412755"/>
    <lineage>
        <taxon>unclassified sequences</taxon>
        <taxon>metagenomes</taxon>
        <taxon>ecological metagenomes</taxon>
    </lineage>
</organism>
<feature type="transmembrane region" description="Helical" evidence="1">
    <location>
        <begin position="21"/>
        <end position="43"/>
    </location>
</feature>
<sequence length="402" mass="41528">MKPLRGLIRRFAGNRDGTIAIIGALVLPAAVGMMAIGVEASMWRARQVKLTTVTDAVAYSSALLRKDGVGLDTVRQRAGAQAILAGFPADTVTVDVDFDAAGKTNVRISEKQQRYFSLVFGNADIDIAKSAVAEATAGSSACLVALNQTGPALSFGGNGQVRLRNCVAASNSRATNSIYRFGSASLDMECLVTVGGIQGVNPDQTACEAEQTGIAPIPDPLAFVATPMVTGTCSATVSGARKNSVKTFSPGRCSASDFSGTVRLKPGTYVFSSDLKLNSGTEVTGDGVTLVFEKNASLSINGHARVELTAPKTGPLKDILLFGRDSGGFTHNGTADVALSGIIYFPSSEVKINGNATSVASCTRIIGGSIAYKGSSFFDSTCVGGGEGQSDLVVNRSAWITD</sequence>
<proteinExistence type="predicted"/>
<protein>
    <submittedName>
        <fullName evidence="2">Uncharacterized protein</fullName>
    </submittedName>
</protein>
<accession>A0A0F9XCJ8</accession>
<evidence type="ECO:0000256" key="1">
    <source>
        <dbReference type="SAM" id="Phobius"/>
    </source>
</evidence>
<dbReference type="SUPFAM" id="SSF51126">
    <property type="entry name" value="Pectin lyase-like"/>
    <property type="match status" value="1"/>
</dbReference>
<evidence type="ECO:0000313" key="2">
    <source>
        <dbReference type="EMBL" id="KKN89463.1"/>
    </source>
</evidence>
<keyword evidence="1" id="KW-1133">Transmembrane helix</keyword>
<gene>
    <name evidence="2" type="ORF">LCGC14_0237940</name>
</gene>
<keyword evidence="1" id="KW-0472">Membrane</keyword>
<dbReference type="AlphaFoldDB" id="A0A0F9XCJ8"/>
<dbReference type="InterPro" id="IPR011050">
    <property type="entry name" value="Pectin_lyase_fold/virulence"/>
</dbReference>
<comment type="caution">
    <text evidence="2">The sequence shown here is derived from an EMBL/GenBank/DDBJ whole genome shotgun (WGS) entry which is preliminary data.</text>
</comment>
<dbReference type="EMBL" id="LAZR01000118">
    <property type="protein sequence ID" value="KKN89463.1"/>
    <property type="molecule type" value="Genomic_DNA"/>
</dbReference>